<evidence type="ECO:0000256" key="12">
    <source>
        <dbReference type="ARBA" id="ARBA00023034"/>
    </source>
</evidence>
<dbReference type="InterPro" id="IPR036291">
    <property type="entry name" value="NAD(P)-bd_dom_sf"/>
</dbReference>
<dbReference type="GO" id="GO:0042732">
    <property type="term" value="P:D-xylose metabolic process"/>
    <property type="evidence" value="ECO:0007669"/>
    <property type="project" value="InterPro"/>
</dbReference>
<dbReference type="GO" id="GO:0048040">
    <property type="term" value="F:UDP-glucuronate decarboxylase activity"/>
    <property type="evidence" value="ECO:0007669"/>
    <property type="project" value="UniProtKB-EC"/>
</dbReference>
<evidence type="ECO:0000256" key="10">
    <source>
        <dbReference type="ARBA" id="ARBA00022989"/>
    </source>
</evidence>
<dbReference type="EMBL" id="FZQP02000226">
    <property type="protein sequence ID" value="VVC87926.1"/>
    <property type="molecule type" value="Genomic_DNA"/>
</dbReference>
<keyword evidence="9" id="KW-0735">Signal-anchor</keyword>
<sequence>MIRQSLKFRKTITVVCVIVLVVFLILILNENKSKEIENDDANYEIEDRNFLKVPKKVFIQKEQNMDFNNANDNTQKELQEAKARIEQLEKKLAILEGRIPQKYPEVSYLGHKERKRILVTGGAGFVGSHLVDVLMVQGHEVIVVDNFFTGRKRNIEHWFGHRNFEMIHHDIVNPLYVEADEIYHLASPASPPHYMQNPVKTIKTNTLGTINMLGLARRVGAKILIASTSEVYGDPMVHPQPESYWGHVNPIGPRACYDEGKRVAETLAYSYAKQENVTVRVARIFNTYGPRMHVSDGRVVSNFVMQALQNLTITVYGNGKQTRSFCYVSDLVDGLLALMASTYSMVATGAAVEDDPQRRRPDIAVAEKNLKWSPKRAYREL</sequence>
<dbReference type="InterPro" id="IPR001509">
    <property type="entry name" value="Epimerase_deHydtase"/>
</dbReference>
<keyword evidence="7 20" id="KW-0812">Transmembrane</keyword>
<evidence type="ECO:0000256" key="17">
    <source>
        <dbReference type="ARBA" id="ARBA00037859"/>
    </source>
</evidence>
<evidence type="ECO:0000256" key="7">
    <source>
        <dbReference type="ARBA" id="ARBA00022692"/>
    </source>
</evidence>
<evidence type="ECO:0000256" key="5">
    <source>
        <dbReference type="ARBA" id="ARBA00012290"/>
    </source>
</evidence>
<evidence type="ECO:0000256" key="18">
    <source>
        <dbReference type="ARBA" id="ARBA00049410"/>
    </source>
</evidence>
<evidence type="ECO:0000256" key="16">
    <source>
        <dbReference type="ARBA" id="ARBA00031585"/>
    </source>
</evidence>
<evidence type="ECO:0000256" key="9">
    <source>
        <dbReference type="ARBA" id="ARBA00022968"/>
    </source>
</evidence>
<keyword evidence="13 20" id="KW-0472">Membrane</keyword>
<evidence type="ECO:0000256" key="15">
    <source>
        <dbReference type="ARBA" id="ARBA00023239"/>
    </source>
</evidence>
<evidence type="ECO:0000256" key="14">
    <source>
        <dbReference type="ARBA" id="ARBA00023180"/>
    </source>
</evidence>
<evidence type="ECO:0000256" key="1">
    <source>
        <dbReference type="ARBA" id="ARBA00001911"/>
    </source>
</evidence>
<keyword evidence="12" id="KW-0333">Golgi apparatus</keyword>
<evidence type="ECO:0000256" key="11">
    <source>
        <dbReference type="ARBA" id="ARBA00023027"/>
    </source>
</evidence>
<dbReference type="GO" id="GO:0033320">
    <property type="term" value="P:UDP-D-xylose biosynthetic process"/>
    <property type="evidence" value="ECO:0007669"/>
    <property type="project" value="UniProtKB-UniPathway"/>
</dbReference>
<dbReference type="Gene3D" id="3.40.50.720">
    <property type="entry name" value="NAD(P)-binding Rossmann-like Domain"/>
    <property type="match status" value="1"/>
</dbReference>
<keyword evidence="14" id="KW-0325">Glycoprotein</keyword>
<comment type="similarity">
    <text evidence="4">Belongs to the NAD(P)-dependent epimerase/dehydratase family. UDP-glucuronic acid decarboxylase subfamily.</text>
</comment>
<evidence type="ECO:0000313" key="23">
    <source>
        <dbReference type="Proteomes" id="UP000324832"/>
    </source>
</evidence>
<dbReference type="SUPFAM" id="SSF51735">
    <property type="entry name" value="NAD(P)-binding Rossmann-fold domains"/>
    <property type="match status" value="1"/>
</dbReference>
<evidence type="ECO:0000259" key="21">
    <source>
        <dbReference type="Pfam" id="PF01370"/>
    </source>
</evidence>
<evidence type="ECO:0000256" key="8">
    <source>
        <dbReference type="ARBA" id="ARBA00022793"/>
    </source>
</evidence>
<keyword evidence="11" id="KW-0520">NAD</keyword>
<evidence type="ECO:0000256" key="13">
    <source>
        <dbReference type="ARBA" id="ARBA00023136"/>
    </source>
</evidence>
<keyword evidence="15" id="KW-0456">Lyase</keyword>
<evidence type="ECO:0000256" key="2">
    <source>
        <dbReference type="ARBA" id="ARBA00004323"/>
    </source>
</evidence>
<dbReference type="PANTHER" id="PTHR43078:SF6">
    <property type="entry name" value="UDP-GLUCURONIC ACID DECARBOXYLASE 1"/>
    <property type="match status" value="1"/>
</dbReference>
<evidence type="ECO:0000256" key="4">
    <source>
        <dbReference type="ARBA" id="ARBA00007505"/>
    </source>
</evidence>
<dbReference type="CDD" id="cd05230">
    <property type="entry name" value="UGD_SDR_e"/>
    <property type="match status" value="1"/>
</dbReference>
<dbReference type="FunFam" id="3.40.50.720:FF:000065">
    <property type="entry name" value="UDP-glucuronic acid decarboxylase 1"/>
    <property type="match status" value="1"/>
</dbReference>
<keyword evidence="8" id="KW-0210">Decarboxylase</keyword>
<evidence type="ECO:0000256" key="3">
    <source>
        <dbReference type="ARBA" id="ARBA00005100"/>
    </source>
</evidence>
<dbReference type="UniPathway" id="UPA00796">
    <property type="reaction ID" value="UER00771"/>
</dbReference>
<dbReference type="PANTHER" id="PTHR43078">
    <property type="entry name" value="UDP-GLUCURONIC ACID DECARBOXYLASE-RELATED"/>
    <property type="match status" value="1"/>
</dbReference>
<reference evidence="22 23" key="1">
    <citation type="submission" date="2017-07" db="EMBL/GenBank/DDBJ databases">
        <authorList>
            <person name="Talla V."/>
            <person name="Backstrom N."/>
        </authorList>
    </citation>
    <scope>NUCLEOTIDE SEQUENCE [LARGE SCALE GENOMIC DNA]</scope>
</reference>
<feature type="domain" description="NAD-dependent epimerase/dehydratase" evidence="21">
    <location>
        <begin position="117"/>
        <end position="341"/>
    </location>
</feature>
<feature type="coiled-coil region" evidence="19">
    <location>
        <begin position="64"/>
        <end position="98"/>
    </location>
</feature>
<keyword evidence="10 20" id="KW-1133">Transmembrane helix</keyword>
<name>A0A5E4PPJ8_9NEOP</name>
<gene>
    <name evidence="22" type="ORF">LSINAPIS_LOCUS1426</name>
</gene>
<comment type="pathway">
    <text evidence="3">Nucleotide-sugar biosynthesis; UDP-alpha-D-xylose biosynthesis; UDP-alpha-D-xylose from UDP-alpha-D-glucuronate: step 1/1.</text>
</comment>
<accession>A0A5E4PPJ8</accession>
<evidence type="ECO:0000256" key="6">
    <source>
        <dbReference type="ARBA" id="ARBA00018816"/>
    </source>
</evidence>
<dbReference type="InterPro" id="IPR044516">
    <property type="entry name" value="UXS-like"/>
</dbReference>
<dbReference type="GO" id="GO:0000139">
    <property type="term" value="C:Golgi membrane"/>
    <property type="evidence" value="ECO:0007669"/>
    <property type="project" value="UniProtKB-SubCell"/>
</dbReference>
<evidence type="ECO:0000256" key="19">
    <source>
        <dbReference type="SAM" id="Coils"/>
    </source>
</evidence>
<dbReference type="AlphaFoldDB" id="A0A5E4PPJ8"/>
<keyword evidence="19" id="KW-0175">Coiled coil</keyword>
<dbReference type="Pfam" id="PF01370">
    <property type="entry name" value="Epimerase"/>
    <property type="match status" value="1"/>
</dbReference>
<dbReference type="EC" id="4.1.1.35" evidence="5"/>
<dbReference type="GO" id="GO:0032580">
    <property type="term" value="C:Golgi cisterna membrane"/>
    <property type="evidence" value="ECO:0007669"/>
    <property type="project" value="UniProtKB-SubCell"/>
</dbReference>
<keyword evidence="23" id="KW-1185">Reference proteome</keyword>
<dbReference type="Proteomes" id="UP000324832">
    <property type="component" value="Unassembled WGS sequence"/>
</dbReference>
<evidence type="ECO:0000256" key="20">
    <source>
        <dbReference type="SAM" id="Phobius"/>
    </source>
</evidence>
<evidence type="ECO:0000313" key="22">
    <source>
        <dbReference type="EMBL" id="VVC87926.1"/>
    </source>
</evidence>
<comment type="cofactor">
    <cofactor evidence="1">
        <name>NAD(+)</name>
        <dbReference type="ChEBI" id="CHEBI:57540"/>
    </cofactor>
</comment>
<feature type="transmembrane region" description="Helical" evidence="20">
    <location>
        <begin position="12"/>
        <end position="28"/>
    </location>
</feature>
<comment type="catalytic activity">
    <reaction evidence="18">
        <text>UDP-alpha-D-glucuronate + H(+) = UDP-alpha-D-xylose + CO2</text>
        <dbReference type="Rhea" id="RHEA:23916"/>
        <dbReference type="ChEBI" id="CHEBI:15378"/>
        <dbReference type="ChEBI" id="CHEBI:16526"/>
        <dbReference type="ChEBI" id="CHEBI:57632"/>
        <dbReference type="ChEBI" id="CHEBI:58052"/>
        <dbReference type="EC" id="4.1.1.35"/>
    </reaction>
    <physiologicalReaction direction="left-to-right" evidence="18">
        <dbReference type="Rhea" id="RHEA:23917"/>
    </physiologicalReaction>
</comment>
<dbReference type="GO" id="GO:0070403">
    <property type="term" value="F:NAD+ binding"/>
    <property type="evidence" value="ECO:0007669"/>
    <property type="project" value="InterPro"/>
</dbReference>
<comment type="subcellular location">
    <subcellularLocation>
        <location evidence="2">Golgi apparatus membrane</location>
        <topology evidence="2">Single-pass type II membrane protein</topology>
    </subcellularLocation>
    <subcellularLocation>
        <location evidence="17">Golgi apparatus</location>
        <location evidence="17">Golgi stack membrane</location>
    </subcellularLocation>
</comment>
<proteinExistence type="inferred from homology"/>
<protein>
    <recommendedName>
        <fullName evidence="6">UDP-glucuronic acid decarboxylase 1</fullName>
        <ecNumber evidence="5">4.1.1.35</ecNumber>
    </recommendedName>
    <alternativeName>
        <fullName evidence="16">UDP-glucuronate decarboxylase 1</fullName>
    </alternativeName>
</protein>
<organism evidence="22 23">
    <name type="scientific">Leptidea sinapis</name>
    <dbReference type="NCBI Taxonomy" id="189913"/>
    <lineage>
        <taxon>Eukaryota</taxon>
        <taxon>Metazoa</taxon>
        <taxon>Ecdysozoa</taxon>
        <taxon>Arthropoda</taxon>
        <taxon>Hexapoda</taxon>
        <taxon>Insecta</taxon>
        <taxon>Pterygota</taxon>
        <taxon>Neoptera</taxon>
        <taxon>Endopterygota</taxon>
        <taxon>Lepidoptera</taxon>
        <taxon>Glossata</taxon>
        <taxon>Ditrysia</taxon>
        <taxon>Papilionoidea</taxon>
        <taxon>Pieridae</taxon>
        <taxon>Dismorphiinae</taxon>
        <taxon>Leptidea</taxon>
    </lineage>
</organism>